<dbReference type="PANTHER" id="PTHR33146:SF26">
    <property type="entry name" value="ENDONUCLEASE 4"/>
    <property type="match status" value="1"/>
</dbReference>
<feature type="signal peptide" evidence="7">
    <location>
        <begin position="1"/>
        <end position="22"/>
    </location>
</feature>
<dbReference type="SUPFAM" id="SSF48537">
    <property type="entry name" value="Phospholipase C/P1 nuclease"/>
    <property type="match status" value="1"/>
</dbReference>
<reference evidence="8 9" key="1">
    <citation type="submission" date="2019-06" db="EMBL/GenBank/DDBJ databases">
        <title>Tsukamurella conjunctivitidis sp. nov., Tsukamurella assacharolytica sp. nov. and Tsukamurella sputae sp. nov. isolated from patients with conjunctivitis, bacteraemia (lymphoma) and respiratory infection (sputum) in Hong Kong.</title>
        <authorList>
            <person name="Teng J.L.L."/>
            <person name="Lee H.H."/>
            <person name="Fong J.Y.H."/>
            <person name="Fok K.M.N."/>
            <person name="Lau S.K.P."/>
            <person name="Woo P.C.Y."/>
        </authorList>
    </citation>
    <scope>NUCLEOTIDE SEQUENCE [LARGE SCALE GENOMIC DNA]</scope>
    <source>
        <strain evidence="8 9">HKU72</strain>
    </source>
</reference>
<dbReference type="Proteomes" id="UP000319375">
    <property type="component" value="Unassembled WGS sequence"/>
</dbReference>
<evidence type="ECO:0000256" key="3">
    <source>
        <dbReference type="ARBA" id="ARBA00022759"/>
    </source>
</evidence>
<evidence type="ECO:0000313" key="8">
    <source>
        <dbReference type="EMBL" id="TWS30040.1"/>
    </source>
</evidence>
<organism evidence="8 9">
    <name type="scientific">Tsukamurella conjunctivitidis</name>
    <dbReference type="NCBI Taxonomy" id="2592068"/>
    <lineage>
        <taxon>Bacteria</taxon>
        <taxon>Bacillati</taxon>
        <taxon>Actinomycetota</taxon>
        <taxon>Actinomycetes</taxon>
        <taxon>Mycobacteriales</taxon>
        <taxon>Tsukamurellaceae</taxon>
        <taxon>Tsukamurella</taxon>
    </lineage>
</organism>
<evidence type="ECO:0000256" key="2">
    <source>
        <dbReference type="ARBA" id="ARBA00022723"/>
    </source>
</evidence>
<dbReference type="GO" id="GO:0046872">
    <property type="term" value="F:metal ion binding"/>
    <property type="evidence" value="ECO:0007669"/>
    <property type="project" value="UniProtKB-KW"/>
</dbReference>
<keyword evidence="1" id="KW-0540">Nuclease</keyword>
<evidence type="ECO:0000256" key="6">
    <source>
        <dbReference type="ARBA" id="ARBA00023180"/>
    </source>
</evidence>
<comment type="caution">
    <text evidence="8">The sequence shown here is derived from an EMBL/GenBank/DDBJ whole genome shotgun (WGS) entry which is preliminary data.</text>
</comment>
<keyword evidence="7" id="KW-0732">Signal</keyword>
<dbReference type="PANTHER" id="PTHR33146">
    <property type="entry name" value="ENDONUCLEASE 4"/>
    <property type="match status" value="1"/>
</dbReference>
<gene>
    <name evidence="8" type="ORF">FK530_05845</name>
</gene>
<dbReference type="CDD" id="cd11010">
    <property type="entry name" value="S1-P1_nuclease"/>
    <property type="match status" value="1"/>
</dbReference>
<keyword evidence="3" id="KW-0255">Endonuclease</keyword>
<dbReference type="OrthoDB" id="267579at2"/>
<evidence type="ECO:0000256" key="7">
    <source>
        <dbReference type="SAM" id="SignalP"/>
    </source>
</evidence>
<evidence type="ECO:0000256" key="5">
    <source>
        <dbReference type="ARBA" id="ARBA00023157"/>
    </source>
</evidence>
<accession>A0A5C5S5G2</accession>
<dbReference type="Gene3D" id="1.10.575.10">
    <property type="entry name" value="P1 Nuclease"/>
    <property type="match status" value="1"/>
</dbReference>
<evidence type="ECO:0000256" key="4">
    <source>
        <dbReference type="ARBA" id="ARBA00022801"/>
    </source>
</evidence>
<dbReference type="RefSeq" id="WP_146486074.1">
    <property type="nucleotide sequence ID" value="NZ_VIGX01000002.1"/>
</dbReference>
<protein>
    <submittedName>
        <fullName evidence="8">S1/P1 nuclease</fullName>
    </submittedName>
</protein>
<dbReference type="InterPro" id="IPR008947">
    <property type="entry name" value="PLipase_C/P1_nuclease_dom_sf"/>
</dbReference>
<dbReference type="EMBL" id="VIGX01000002">
    <property type="protein sequence ID" value="TWS30040.1"/>
    <property type="molecule type" value="Genomic_DNA"/>
</dbReference>
<feature type="chain" id="PRO_5038689692" evidence="7">
    <location>
        <begin position="23"/>
        <end position="250"/>
    </location>
</feature>
<dbReference type="Pfam" id="PF02265">
    <property type="entry name" value="S1-P1_nuclease"/>
    <property type="match status" value="1"/>
</dbReference>
<keyword evidence="9" id="KW-1185">Reference proteome</keyword>
<keyword evidence="2" id="KW-0479">Metal-binding</keyword>
<sequence length="250" mass="25540">MKRIAVSVVAAVLAAGSATVTAGPAAAWGVEGHRIVADVAQAGLTPTAAAQAASLLDGGNLASVASWADDTRSAATAPWHYINMGENGCRFDAAANGNGGSNVIDAIRNQSAILADRSRPRADRANALKYLVHFVGDIEQPLHTGYARDRGGNSTAVTYNGRSTNLHALWDSGLLTAATPAAVAALPAPDPGSTDPVAWAEASCAIAVTVYPASSTIDSAYVAKFTPVLEKQLRLGGARLARLLNDVLTA</sequence>
<dbReference type="GO" id="GO:0006308">
    <property type="term" value="P:DNA catabolic process"/>
    <property type="evidence" value="ECO:0007669"/>
    <property type="project" value="InterPro"/>
</dbReference>
<name>A0A5C5S5G2_9ACTN</name>
<keyword evidence="6" id="KW-0325">Glycoprotein</keyword>
<keyword evidence="5" id="KW-1015">Disulfide bond</keyword>
<dbReference type="InterPro" id="IPR003154">
    <property type="entry name" value="S1/P1nuclease"/>
</dbReference>
<evidence type="ECO:0000256" key="1">
    <source>
        <dbReference type="ARBA" id="ARBA00022722"/>
    </source>
</evidence>
<proteinExistence type="predicted"/>
<keyword evidence="4" id="KW-0378">Hydrolase</keyword>
<evidence type="ECO:0000313" key="9">
    <source>
        <dbReference type="Proteomes" id="UP000319375"/>
    </source>
</evidence>
<dbReference type="GO" id="GO:0003676">
    <property type="term" value="F:nucleic acid binding"/>
    <property type="evidence" value="ECO:0007669"/>
    <property type="project" value="InterPro"/>
</dbReference>
<dbReference type="AlphaFoldDB" id="A0A5C5S5G2"/>
<dbReference type="GO" id="GO:0004519">
    <property type="term" value="F:endonuclease activity"/>
    <property type="evidence" value="ECO:0007669"/>
    <property type="project" value="UniProtKB-KW"/>
</dbReference>
<dbReference type="GO" id="GO:0016788">
    <property type="term" value="F:hydrolase activity, acting on ester bonds"/>
    <property type="evidence" value="ECO:0007669"/>
    <property type="project" value="InterPro"/>
</dbReference>